<protein>
    <submittedName>
        <fullName evidence="2">Uncharacterized protein</fullName>
    </submittedName>
</protein>
<keyword evidence="3" id="KW-1185">Reference proteome</keyword>
<dbReference type="AlphaFoldDB" id="A0AAD5SY33"/>
<organism evidence="2 3">
    <name type="scientific">Physocladia obscura</name>
    <dbReference type="NCBI Taxonomy" id="109957"/>
    <lineage>
        <taxon>Eukaryota</taxon>
        <taxon>Fungi</taxon>
        <taxon>Fungi incertae sedis</taxon>
        <taxon>Chytridiomycota</taxon>
        <taxon>Chytridiomycota incertae sedis</taxon>
        <taxon>Chytridiomycetes</taxon>
        <taxon>Chytridiales</taxon>
        <taxon>Chytriomycetaceae</taxon>
        <taxon>Physocladia</taxon>
    </lineage>
</organism>
<comment type="caution">
    <text evidence="2">The sequence shown here is derived from an EMBL/GenBank/DDBJ whole genome shotgun (WGS) entry which is preliminary data.</text>
</comment>
<proteinExistence type="predicted"/>
<sequence length="522" mass="56602">MQELRAKYAASLEDRLQLQLQLRFQQAKALALSSDVRVLQTEVTALRRICETSQISLSTDGNQKLVLVQKPQQQETVDNHSLLTPYTPILCQLFPGQKFTPKDLLSIDNSVREFLVTKFSNDNVQVNLCRVPHTKHGATVIPEYVALSTTYFMRHAIPAALVGDFKDWIIDKIDDILDGDYGGDNTVTVTAATTIANKNDVFSGVSNLSPIEDVVSATGSDSHNDVGIAVSLSASSPASILTTAYTVSPKSDPPTLKRKRGRISASGSQTNGGLPTPPSGKLYASLPAKIIYIIDTTKPSTLHFPTPCPPLLPSGVSNAYSFRAWTDIIRSRHKTFQRATPPMSKHARVFLQSRNISLHCLVPGSAMRISKATFAVPAYLHDEFLEHMQSAFLQVEDGVFGDSTLHSVRPRVIPGGGEGWDPKFLSTAVTEIAELGNDGDGGCIATVDSVDTVTCILARLAGVDIGAAVSNNLLVPTMNSNLCEREGGEDRLAAEGLLPHELKQLKTSHVDEEEKMIEFTAV</sequence>
<feature type="region of interest" description="Disordered" evidence="1">
    <location>
        <begin position="248"/>
        <end position="278"/>
    </location>
</feature>
<accession>A0AAD5SY33</accession>
<name>A0AAD5SY33_9FUNG</name>
<gene>
    <name evidence="2" type="ORF">HK100_001621</name>
</gene>
<dbReference type="Proteomes" id="UP001211907">
    <property type="component" value="Unassembled WGS sequence"/>
</dbReference>
<dbReference type="EMBL" id="JADGJH010001356">
    <property type="protein sequence ID" value="KAJ3114566.1"/>
    <property type="molecule type" value="Genomic_DNA"/>
</dbReference>
<reference evidence="2" key="1">
    <citation type="submission" date="2020-05" db="EMBL/GenBank/DDBJ databases">
        <title>Phylogenomic resolution of chytrid fungi.</title>
        <authorList>
            <person name="Stajich J.E."/>
            <person name="Amses K."/>
            <person name="Simmons R."/>
            <person name="Seto K."/>
            <person name="Myers J."/>
            <person name="Bonds A."/>
            <person name="Quandt C.A."/>
            <person name="Barry K."/>
            <person name="Liu P."/>
            <person name="Grigoriev I."/>
            <person name="Longcore J.E."/>
            <person name="James T.Y."/>
        </authorList>
    </citation>
    <scope>NUCLEOTIDE SEQUENCE</scope>
    <source>
        <strain evidence="2">JEL0513</strain>
    </source>
</reference>
<evidence type="ECO:0000313" key="3">
    <source>
        <dbReference type="Proteomes" id="UP001211907"/>
    </source>
</evidence>
<evidence type="ECO:0000256" key="1">
    <source>
        <dbReference type="SAM" id="MobiDB-lite"/>
    </source>
</evidence>
<evidence type="ECO:0000313" key="2">
    <source>
        <dbReference type="EMBL" id="KAJ3114566.1"/>
    </source>
</evidence>